<keyword evidence="1" id="KW-0812">Transmembrane</keyword>
<dbReference type="Proteomes" id="UP000265566">
    <property type="component" value="Chromosome 7"/>
</dbReference>
<feature type="transmembrane region" description="Helical" evidence="1">
    <location>
        <begin position="47"/>
        <end position="71"/>
    </location>
</feature>
<keyword evidence="1" id="KW-1133">Transmembrane helix</keyword>
<accession>A0A396H6S4</accession>
<feature type="transmembrane region" description="Helical" evidence="1">
    <location>
        <begin position="92"/>
        <end position="115"/>
    </location>
</feature>
<keyword evidence="1" id="KW-0472">Membrane</keyword>
<reference evidence="3" key="1">
    <citation type="journal article" date="2018" name="Nat. Plants">
        <title>Whole-genome landscape of Medicago truncatula symbiotic genes.</title>
        <authorList>
            <person name="Pecrix Y."/>
            <person name="Staton S.E."/>
            <person name="Sallet E."/>
            <person name="Lelandais-Briere C."/>
            <person name="Moreau S."/>
            <person name="Carrere S."/>
            <person name="Blein T."/>
            <person name="Jardinaud M.F."/>
            <person name="Latrasse D."/>
            <person name="Zouine M."/>
            <person name="Zahm M."/>
            <person name="Kreplak J."/>
            <person name="Mayjonade B."/>
            <person name="Satge C."/>
            <person name="Perez M."/>
            <person name="Cauet S."/>
            <person name="Marande W."/>
            <person name="Chantry-Darmon C."/>
            <person name="Lopez-Roques C."/>
            <person name="Bouchez O."/>
            <person name="Berard A."/>
            <person name="Debelle F."/>
            <person name="Munos S."/>
            <person name="Bendahmane A."/>
            <person name="Berges H."/>
            <person name="Niebel A."/>
            <person name="Buitink J."/>
            <person name="Frugier F."/>
            <person name="Benhamed M."/>
            <person name="Crespi M."/>
            <person name="Gouzy J."/>
            <person name="Gamas P."/>
        </authorList>
    </citation>
    <scope>NUCLEOTIDE SEQUENCE [LARGE SCALE GENOMIC DNA]</scope>
    <source>
        <strain evidence="3">cv. Jemalong A17</strain>
    </source>
</reference>
<organism evidence="2 3">
    <name type="scientific">Medicago truncatula</name>
    <name type="common">Barrel medic</name>
    <name type="synonym">Medicago tribuloides</name>
    <dbReference type="NCBI Taxonomy" id="3880"/>
    <lineage>
        <taxon>Eukaryota</taxon>
        <taxon>Viridiplantae</taxon>
        <taxon>Streptophyta</taxon>
        <taxon>Embryophyta</taxon>
        <taxon>Tracheophyta</taxon>
        <taxon>Spermatophyta</taxon>
        <taxon>Magnoliopsida</taxon>
        <taxon>eudicotyledons</taxon>
        <taxon>Gunneridae</taxon>
        <taxon>Pentapetalae</taxon>
        <taxon>rosids</taxon>
        <taxon>fabids</taxon>
        <taxon>Fabales</taxon>
        <taxon>Fabaceae</taxon>
        <taxon>Papilionoideae</taxon>
        <taxon>50 kb inversion clade</taxon>
        <taxon>NPAAA clade</taxon>
        <taxon>Hologalegina</taxon>
        <taxon>IRL clade</taxon>
        <taxon>Trifolieae</taxon>
        <taxon>Medicago</taxon>
    </lineage>
</organism>
<protein>
    <recommendedName>
        <fullName evidence="4">Transmembrane protein</fullName>
    </recommendedName>
</protein>
<gene>
    <name evidence="2" type="ORF">MtrunA17_Chr7g0269381</name>
</gene>
<evidence type="ECO:0008006" key="4">
    <source>
        <dbReference type="Google" id="ProtNLM"/>
    </source>
</evidence>
<dbReference type="EMBL" id="PSQE01000007">
    <property type="protein sequence ID" value="RHN48959.1"/>
    <property type="molecule type" value="Genomic_DNA"/>
</dbReference>
<dbReference type="AlphaFoldDB" id="A0A396H6S4"/>
<evidence type="ECO:0000313" key="3">
    <source>
        <dbReference type="Proteomes" id="UP000265566"/>
    </source>
</evidence>
<comment type="caution">
    <text evidence="2">The sequence shown here is derived from an EMBL/GenBank/DDBJ whole genome shotgun (WGS) entry which is preliminary data.</text>
</comment>
<dbReference type="Gramene" id="rna43735">
    <property type="protein sequence ID" value="RHN48959.1"/>
    <property type="gene ID" value="gene43735"/>
</dbReference>
<evidence type="ECO:0000313" key="2">
    <source>
        <dbReference type="EMBL" id="RHN48959.1"/>
    </source>
</evidence>
<evidence type="ECO:0000256" key="1">
    <source>
        <dbReference type="SAM" id="Phobius"/>
    </source>
</evidence>
<proteinExistence type="predicted"/>
<sequence>MSWLQFSIGSSLLACLSSHVMMSSKTFSMLSSGSPDVKPCHIPGYNLIVLSLLLALSYNALLTSGSVTVSVSPCNTKNGKLTLYKVSSRFMLVLNISSAVFNLGLSWYINLFFLICNHCQRRSCIK</sequence>
<name>A0A396H6S4_MEDTR</name>